<feature type="chain" id="PRO_5041939175" description="Secreted protein" evidence="1">
    <location>
        <begin position="20"/>
        <end position="219"/>
    </location>
</feature>
<organism evidence="2 3">
    <name type="scientific">Xanthomonas vasicola pv. vasculorum</name>
    <dbReference type="NCBI Taxonomy" id="325776"/>
    <lineage>
        <taxon>Bacteria</taxon>
        <taxon>Pseudomonadati</taxon>
        <taxon>Pseudomonadota</taxon>
        <taxon>Gammaproteobacteria</taxon>
        <taxon>Lysobacterales</taxon>
        <taxon>Lysobacteraceae</taxon>
        <taxon>Xanthomonas</taxon>
    </lineage>
</organism>
<dbReference type="AlphaFoldDB" id="A0AAE8F8V6"/>
<dbReference type="KEGG" id="xva:C7V42_00115"/>
<evidence type="ECO:0000313" key="3">
    <source>
        <dbReference type="Proteomes" id="UP000284283"/>
    </source>
</evidence>
<name>A0AAE8F8V6_XANVA</name>
<dbReference type="Proteomes" id="UP000284283">
    <property type="component" value="Unassembled WGS sequence"/>
</dbReference>
<evidence type="ECO:0008006" key="4">
    <source>
        <dbReference type="Google" id="ProtNLM"/>
    </source>
</evidence>
<feature type="signal peptide" evidence="1">
    <location>
        <begin position="1"/>
        <end position="19"/>
    </location>
</feature>
<keyword evidence="1" id="KW-0732">Signal</keyword>
<dbReference type="EMBL" id="PYTT01000016">
    <property type="protein sequence ID" value="RNL06690.1"/>
    <property type="molecule type" value="Genomic_DNA"/>
</dbReference>
<protein>
    <recommendedName>
        <fullName evidence="4">Secreted protein</fullName>
    </recommendedName>
</protein>
<sequence length="219" mass="22330">MKPQILLLALTLVCTSAWADDDDVSKVNGRISADAGKIYGSLETVNGSIEIGAGAQTKNVETVNGGIRIGDNARTGGVETVNGAITLGQKVTVSGGLETVNGSVLTERGSQVSGGVETVNGSIGLVGTELGKSIETVNGDITVGVGSHVRGGIKVTKPSFGFSFQTARTPRVVIGPNAVVDGPLHFEREVTLYVHRSAKIGAVSGATARSFDGEVAPKD</sequence>
<reference evidence="2 3" key="1">
    <citation type="submission" date="2018-03" db="EMBL/GenBank/DDBJ databases">
        <authorList>
            <person name="Wu G."/>
        </authorList>
    </citation>
    <scope>NUCLEOTIDE SEQUENCE [LARGE SCALE GENOMIC DNA]</scope>
    <source>
        <strain evidence="2 3">SAM-118</strain>
    </source>
</reference>
<evidence type="ECO:0000256" key="1">
    <source>
        <dbReference type="SAM" id="SignalP"/>
    </source>
</evidence>
<comment type="caution">
    <text evidence="2">The sequence shown here is derived from an EMBL/GenBank/DDBJ whole genome shotgun (WGS) entry which is preliminary data.</text>
</comment>
<dbReference type="RefSeq" id="WP_087910925.1">
    <property type="nucleotide sequence ID" value="NZ_CP025272.1"/>
</dbReference>
<proteinExistence type="predicted"/>
<gene>
    <name evidence="2" type="ORF">C9386_02470</name>
</gene>
<accession>A0AAE8F8V6</accession>
<evidence type="ECO:0000313" key="2">
    <source>
        <dbReference type="EMBL" id="RNL06690.1"/>
    </source>
</evidence>